<keyword evidence="6" id="KW-0732">Signal</keyword>
<evidence type="ECO:0000259" key="11">
    <source>
        <dbReference type="Pfam" id="PF13609"/>
    </source>
</evidence>
<dbReference type="GO" id="GO:0006811">
    <property type="term" value="P:monoatomic ion transport"/>
    <property type="evidence" value="ECO:0007669"/>
    <property type="project" value="UniProtKB-KW"/>
</dbReference>
<evidence type="ECO:0000256" key="7">
    <source>
        <dbReference type="ARBA" id="ARBA00023065"/>
    </source>
</evidence>
<evidence type="ECO:0000313" key="13">
    <source>
        <dbReference type="Proteomes" id="UP000255165"/>
    </source>
</evidence>
<keyword evidence="10" id="KW-0998">Cell outer membrane</keyword>
<keyword evidence="5" id="KW-0812">Transmembrane</keyword>
<organism evidence="12 13">
    <name type="scientific">Cupriavidus lacunae</name>
    <dbReference type="NCBI Taxonomy" id="2666307"/>
    <lineage>
        <taxon>Bacteria</taxon>
        <taxon>Pseudomonadati</taxon>
        <taxon>Pseudomonadota</taxon>
        <taxon>Betaproteobacteria</taxon>
        <taxon>Burkholderiales</taxon>
        <taxon>Burkholderiaceae</taxon>
        <taxon>Cupriavidus</taxon>
    </lineage>
</organism>
<dbReference type="CDD" id="cd00342">
    <property type="entry name" value="gram_neg_porins"/>
    <property type="match status" value="1"/>
</dbReference>
<evidence type="ECO:0000256" key="5">
    <source>
        <dbReference type="ARBA" id="ARBA00022692"/>
    </source>
</evidence>
<evidence type="ECO:0000256" key="10">
    <source>
        <dbReference type="ARBA" id="ARBA00023237"/>
    </source>
</evidence>
<keyword evidence="13" id="KW-1185">Reference proteome</keyword>
<comment type="caution">
    <text evidence="12">The sequence shown here is derived from an EMBL/GenBank/DDBJ whole genome shotgun (WGS) entry which is preliminary data.</text>
</comment>
<protein>
    <recommendedName>
        <fullName evidence="11">Porin domain-containing protein</fullName>
    </recommendedName>
</protein>
<name>A0A370NQ84_9BURK</name>
<evidence type="ECO:0000256" key="3">
    <source>
        <dbReference type="ARBA" id="ARBA00022448"/>
    </source>
</evidence>
<comment type="subcellular location">
    <subcellularLocation>
        <location evidence="1">Cell outer membrane</location>
        <topology evidence="1">Multi-pass membrane protein</topology>
    </subcellularLocation>
</comment>
<keyword evidence="9" id="KW-0472">Membrane</keyword>
<comment type="subunit">
    <text evidence="2">Homotrimer.</text>
</comment>
<evidence type="ECO:0000256" key="8">
    <source>
        <dbReference type="ARBA" id="ARBA00023114"/>
    </source>
</evidence>
<proteinExistence type="predicted"/>
<dbReference type="Proteomes" id="UP000255165">
    <property type="component" value="Unassembled WGS sequence"/>
</dbReference>
<dbReference type="Gene3D" id="2.40.160.10">
    <property type="entry name" value="Porin"/>
    <property type="match status" value="1"/>
</dbReference>
<dbReference type="InterPro" id="IPR023614">
    <property type="entry name" value="Porin_dom_sf"/>
</dbReference>
<evidence type="ECO:0000256" key="2">
    <source>
        <dbReference type="ARBA" id="ARBA00011233"/>
    </source>
</evidence>
<keyword evidence="4" id="KW-1134">Transmembrane beta strand</keyword>
<evidence type="ECO:0000313" key="12">
    <source>
        <dbReference type="EMBL" id="RDK07734.1"/>
    </source>
</evidence>
<evidence type="ECO:0000256" key="6">
    <source>
        <dbReference type="ARBA" id="ARBA00022729"/>
    </source>
</evidence>
<dbReference type="AlphaFoldDB" id="A0A370NQ84"/>
<dbReference type="GO" id="GO:0015288">
    <property type="term" value="F:porin activity"/>
    <property type="evidence" value="ECO:0007669"/>
    <property type="project" value="UniProtKB-KW"/>
</dbReference>
<evidence type="ECO:0000256" key="4">
    <source>
        <dbReference type="ARBA" id="ARBA00022452"/>
    </source>
</evidence>
<dbReference type="InterPro" id="IPR050298">
    <property type="entry name" value="Gram-neg_bact_OMP"/>
</dbReference>
<sequence>MAAQGRHAAEHGANTIKVERRRRMNLQFAGRGTCARAATGYLAGRRGARAISALGLFAVSTAAQADGLSVSGLAAGGITYTSNVGGSARYGVDSAPLRPNYLAFNGSETIAAGTSAYFRLAGRYLLDNGNTIGQLFNTYSIVGLRGDLGDISLGNMRDFMFEYFTVGGFSGSWYGGLWGAGQGPFQNFGGVYGGVRGGSADYDRSNGEALGNGIKYATQLGPLKLGVMYAFGERPGSVRDGSSYSAGALYESGRFGATVAFTDFSDSSTPTSNAHIRTLGSGLKWGTRDWTFAGSYSRTENAATDGVINNFGIGVTRSFGDRYGLTFHYQYMKGNGVLQDRHAHQFLARAETSLSQRTRVYVQAAYQRAGGTADAKAWINGVAGPADGKQQTVAGLFVEHTF</sequence>
<dbReference type="PANTHER" id="PTHR34501">
    <property type="entry name" value="PROTEIN YDDL-RELATED"/>
    <property type="match status" value="1"/>
</dbReference>
<dbReference type="PANTHER" id="PTHR34501:SF9">
    <property type="entry name" value="MAJOR OUTER MEMBRANE PROTEIN P.IA"/>
    <property type="match status" value="1"/>
</dbReference>
<dbReference type="EMBL" id="QKWJ01000036">
    <property type="protein sequence ID" value="RDK07734.1"/>
    <property type="molecule type" value="Genomic_DNA"/>
</dbReference>
<evidence type="ECO:0000256" key="1">
    <source>
        <dbReference type="ARBA" id="ARBA00004571"/>
    </source>
</evidence>
<dbReference type="InterPro" id="IPR033900">
    <property type="entry name" value="Gram_neg_porin_domain"/>
</dbReference>
<evidence type="ECO:0000256" key="9">
    <source>
        <dbReference type="ARBA" id="ARBA00023136"/>
    </source>
</evidence>
<dbReference type="Pfam" id="PF13609">
    <property type="entry name" value="Porin_4"/>
    <property type="match status" value="1"/>
</dbReference>
<keyword evidence="7" id="KW-0406">Ion transport</keyword>
<dbReference type="GO" id="GO:0046930">
    <property type="term" value="C:pore complex"/>
    <property type="evidence" value="ECO:0007669"/>
    <property type="project" value="UniProtKB-KW"/>
</dbReference>
<feature type="domain" description="Porin" evidence="11">
    <location>
        <begin position="50"/>
        <end position="370"/>
    </location>
</feature>
<keyword evidence="3" id="KW-0813">Transport</keyword>
<gene>
    <name evidence="12" type="ORF">DN412_24615</name>
</gene>
<accession>A0A370NQ84</accession>
<dbReference type="GO" id="GO:0009279">
    <property type="term" value="C:cell outer membrane"/>
    <property type="evidence" value="ECO:0007669"/>
    <property type="project" value="UniProtKB-SubCell"/>
</dbReference>
<dbReference type="SUPFAM" id="SSF56935">
    <property type="entry name" value="Porins"/>
    <property type="match status" value="1"/>
</dbReference>
<reference evidence="13" key="1">
    <citation type="submission" date="2018-06" db="EMBL/GenBank/DDBJ databases">
        <authorList>
            <person name="Feng T."/>
            <person name="Jeon C.O."/>
        </authorList>
    </citation>
    <scope>NUCLEOTIDE SEQUENCE [LARGE SCALE GENOMIC DNA]</scope>
    <source>
        <strain evidence="13">S23</strain>
    </source>
</reference>
<keyword evidence="8" id="KW-0626">Porin</keyword>